<gene>
    <name evidence="10" type="ORF">EDS130_LOCUS23248</name>
</gene>
<name>A0A814TLN5_ADIRI</name>
<organism evidence="10 11">
    <name type="scientific">Adineta ricciae</name>
    <name type="common">Rotifer</name>
    <dbReference type="NCBI Taxonomy" id="249248"/>
    <lineage>
        <taxon>Eukaryota</taxon>
        <taxon>Metazoa</taxon>
        <taxon>Spiralia</taxon>
        <taxon>Gnathifera</taxon>
        <taxon>Rotifera</taxon>
        <taxon>Eurotatoria</taxon>
        <taxon>Bdelloidea</taxon>
        <taxon>Adinetida</taxon>
        <taxon>Adinetidae</taxon>
        <taxon>Adineta</taxon>
    </lineage>
</organism>
<protein>
    <recommendedName>
        <fullName evidence="9">G-protein coupled receptors family 1 profile domain-containing protein</fullName>
    </recommendedName>
</protein>
<keyword evidence="2 8" id="KW-0812">Transmembrane</keyword>
<feature type="transmembrane region" description="Helical" evidence="8">
    <location>
        <begin position="181"/>
        <end position="209"/>
    </location>
</feature>
<evidence type="ECO:0000259" key="9">
    <source>
        <dbReference type="PROSITE" id="PS50262"/>
    </source>
</evidence>
<keyword evidence="4" id="KW-0297">G-protein coupled receptor</keyword>
<keyword evidence="7" id="KW-0807">Transducer</keyword>
<evidence type="ECO:0000256" key="4">
    <source>
        <dbReference type="ARBA" id="ARBA00023040"/>
    </source>
</evidence>
<dbReference type="GO" id="GO:0004930">
    <property type="term" value="F:G protein-coupled receptor activity"/>
    <property type="evidence" value="ECO:0007669"/>
    <property type="project" value="UniProtKB-KW"/>
</dbReference>
<proteinExistence type="predicted"/>
<accession>A0A814TLN5</accession>
<dbReference type="AlphaFoldDB" id="A0A814TLN5"/>
<feature type="domain" description="G-protein coupled receptors family 1 profile" evidence="9">
    <location>
        <begin position="41"/>
        <end position="297"/>
    </location>
</feature>
<evidence type="ECO:0000256" key="8">
    <source>
        <dbReference type="SAM" id="Phobius"/>
    </source>
</evidence>
<keyword evidence="5 8" id="KW-0472">Membrane</keyword>
<evidence type="ECO:0000256" key="6">
    <source>
        <dbReference type="ARBA" id="ARBA00023170"/>
    </source>
</evidence>
<evidence type="ECO:0000313" key="11">
    <source>
        <dbReference type="Proteomes" id="UP000663852"/>
    </source>
</evidence>
<dbReference type="PROSITE" id="PS50262">
    <property type="entry name" value="G_PROTEIN_RECEP_F1_2"/>
    <property type="match status" value="1"/>
</dbReference>
<feature type="transmembrane region" description="Helical" evidence="8">
    <location>
        <begin position="276"/>
        <end position="296"/>
    </location>
</feature>
<dbReference type="EMBL" id="CAJNOJ010000126">
    <property type="protein sequence ID" value="CAF1163006.1"/>
    <property type="molecule type" value="Genomic_DNA"/>
</dbReference>
<dbReference type="PANTHER" id="PTHR24243:SF233">
    <property type="entry name" value="THYROTROPIN-RELEASING HORMONE RECEPTOR"/>
    <property type="match status" value="1"/>
</dbReference>
<comment type="caution">
    <text evidence="10">The sequence shown here is derived from an EMBL/GenBank/DDBJ whole genome shotgun (WGS) entry which is preliminary data.</text>
</comment>
<feature type="transmembrane region" description="Helical" evidence="8">
    <location>
        <begin position="101"/>
        <end position="122"/>
    </location>
</feature>
<evidence type="ECO:0000313" key="10">
    <source>
        <dbReference type="EMBL" id="CAF1163006.1"/>
    </source>
</evidence>
<evidence type="ECO:0000256" key="3">
    <source>
        <dbReference type="ARBA" id="ARBA00022989"/>
    </source>
</evidence>
<feature type="transmembrane region" description="Helical" evidence="8">
    <location>
        <begin position="142"/>
        <end position="161"/>
    </location>
</feature>
<evidence type="ECO:0000256" key="7">
    <source>
        <dbReference type="ARBA" id="ARBA00023224"/>
    </source>
</evidence>
<feature type="transmembrane region" description="Helical" evidence="8">
    <location>
        <begin position="61"/>
        <end position="81"/>
    </location>
</feature>
<keyword evidence="6" id="KW-0675">Receptor</keyword>
<evidence type="ECO:0000256" key="5">
    <source>
        <dbReference type="ARBA" id="ARBA00023136"/>
    </source>
</evidence>
<dbReference type="Gene3D" id="3.30.710.10">
    <property type="entry name" value="Potassium Channel Kv1.1, Chain A"/>
    <property type="match status" value="1"/>
</dbReference>
<evidence type="ECO:0000256" key="1">
    <source>
        <dbReference type="ARBA" id="ARBA00004141"/>
    </source>
</evidence>
<dbReference type="GO" id="GO:0005886">
    <property type="term" value="C:plasma membrane"/>
    <property type="evidence" value="ECO:0007669"/>
    <property type="project" value="TreeGrafter"/>
</dbReference>
<keyword evidence="3 8" id="KW-1133">Transmembrane helix</keyword>
<evidence type="ECO:0000256" key="2">
    <source>
        <dbReference type="ARBA" id="ARBA00022692"/>
    </source>
</evidence>
<dbReference type="OrthoDB" id="9990906at2759"/>
<reference evidence="10" key="1">
    <citation type="submission" date="2021-02" db="EMBL/GenBank/DDBJ databases">
        <authorList>
            <person name="Nowell W R."/>
        </authorList>
    </citation>
    <scope>NUCLEOTIDE SEQUENCE</scope>
</reference>
<feature type="transmembrane region" description="Helical" evidence="8">
    <location>
        <begin position="241"/>
        <end position="264"/>
    </location>
</feature>
<sequence>MSASTTTNSPSVQNMINEMNVAIVSLARYGFPVIFIFGVVCNVLNVYVFTKPTLRTNPCCMYFLSSSVTALLFTVFNLPIRTLQLGYSIDLTVDSVVGCQVRTYLVFVWRALTVWFLVFASFDRFLHSSSDGNIRKWSSFRIAIRAIVITSILVHAAYAHVLAYYEIIPTRRTCSVMNSSYVYFLGIWHLVMYGTGPPLLMLIFSLLTIRHVRSRRIMPTAQATSAHHNGSNKEKNLIRMALFQCLLVGSTTIAYAICQFYIIFTTDNVKSSLRVAIENVFINVIGAVSAAGHSIVKSHRSAMIKFIAVIPIYDSFENKPILVRIQVSEQFFETSDDTTSADRPSPSVVTVNVSGNRFQVYPSTLDVNPTTLLGNAKKRQQYWNDENRGVFLW</sequence>
<dbReference type="InterPro" id="IPR017452">
    <property type="entry name" value="GPCR_Rhodpsn_7TM"/>
</dbReference>
<dbReference type="InterPro" id="IPR011333">
    <property type="entry name" value="SKP1/BTB/POZ_sf"/>
</dbReference>
<comment type="subcellular location">
    <subcellularLocation>
        <location evidence="1">Membrane</location>
        <topology evidence="1">Multi-pass membrane protein</topology>
    </subcellularLocation>
</comment>
<dbReference type="Gene3D" id="1.20.1070.10">
    <property type="entry name" value="Rhodopsin 7-helix transmembrane proteins"/>
    <property type="match status" value="1"/>
</dbReference>
<feature type="transmembrane region" description="Helical" evidence="8">
    <location>
        <begin position="29"/>
        <end position="49"/>
    </location>
</feature>
<dbReference type="PANTHER" id="PTHR24243">
    <property type="entry name" value="G-PROTEIN COUPLED RECEPTOR"/>
    <property type="match status" value="1"/>
</dbReference>
<dbReference type="Proteomes" id="UP000663852">
    <property type="component" value="Unassembled WGS sequence"/>
</dbReference>
<dbReference type="SUPFAM" id="SSF81321">
    <property type="entry name" value="Family A G protein-coupled receptor-like"/>
    <property type="match status" value="1"/>
</dbReference>